<evidence type="ECO:0000313" key="2">
    <source>
        <dbReference type="EMBL" id="MXU97960.1"/>
    </source>
</evidence>
<proteinExistence type="predicted"/>
<dbReference type="SUPFAM" id="SSF56973">
    <property type="entry name" value="Aerolisin/ETX pore-forming domain"/>
    <property type="match status" value="1"/>
</dbReference>
<keyword evidence="1" id="KW-0732">Signal</keyword>
<dbReference type="EMBL" id="GIFC01015877">
    <property type="protein sequence ID" value="MXU97960.1"/>
    <property type="molecule type" value="Transcribed_RNA"/>
</dbReference>
<dbReference type="InterPro" id="IPR053280">
    <property type="entry name" value="Aerolysin-like_pore-former"/>
</dbReference>
<name>A0A6B0V6Q0_IXORI</name>
<dbReference type="PANTHER" id="PTHR34007">
    <property type="entry name" value="AEROLYSIN-LIKE PROTEIN-RELATED"/>
    <property type="match status" value="1"/>
</dbReference>
<feature type="chain" id="PRO_5025665480" evidence="1">
    <location>
        <begin position="27"/>
        <end position="299"/>
    </location>
</feature>
<dbReference type="InterPro" id="IPR004991">
    <property type="entry name" value="Aerolysin-like"/>
</dbReference>
<dbReference type="Gene3D" id="2.170.15.10">
    <property type="entry name" value="Proaerolysin, chain A, domain 3"/>
    <property type="match status" value="1"/>
</dbReference>
<sequence>MLNDRSGTMIIQALLHCFVVFSAALASNPEGNEPKVFNLTIAIKKFVKLFEEHYKTQVDWTDIQSENKRMKELFETKKFYIQVEGGTVKMRDPKTGQGNRSLLYANLYDNESNTTQTYTVTHTTMRKEKSSLKVTDAFTLGIEVSGGVSLKKVFGLSGTVGTKYNHETSTTDTQTKLKTFAVSTGVNVPSGRTVQVEWYANTAQTNIDWTCDMTITGYFAMGLKKPFQDTSVLIIPASYLALANEELEMVGPRHARFVASGVFTKVSVPESDIYTNDVTDTLKKKTLIVSGRSRMAGEF</sequence>
<dbReference type="Pfam" id="PF03318">
    <property type="entry name" value="ETX_MTX2"/>
    <property type="match status" value="1"/>
</dbReference>
<evidence type="ECO:0000256" key="1">
    <source>
        <dbReference type="SAM" id="SignalP"/>
    </source>
</evidence>
<dbReference type="PANTHER" id="PTHR34007:SF1">
    <property type="entry name" value="AEROLYSIN-LIKE PROTEIN-RELATED"/>
    <property type="match status" value="1"/>
</dbReference>
<organism evidence="2">
    <name type="scientific">Ixodes ricinus</name>
    <name type="common">Common tick</name>
    <name type="synonym">Acarus ricinus</name>
    <dbReference type="NCBI Taxonomy" id="34613"/>
    <lineage>
        <taxon>Eukaryota</taxon>
        <taxon>Metazoa</taxon>
        <taxon>Ecdysozoa</taxon>
        <taxon>Arthropoda</taxon>
        <taxon>Chelicerata</taxon>
        <taxon>Arachnida</taxon>
        <taxon>Acari</taxon>
        <taxon>Parasitiformes</taxon>
        <taxon>Ixodida</taxon>
        <taxon>Ixodoidea</taxon>
        <taxon>Ixodidae</taxon>
        <taxon>Ixodinae</taxon>
        <taxon>Ixodes</taxon>
    </lineage>
</organism>
<feature type="signal peptide" evidence="1">
    <location>
        <begin position="1"/>
        <end position="26"/>
    </location>
</feature>
<protein>
    <submittedName>
        <fullName evidence="2">Putative cytotoxin-like protein</fullName>
    </submittedName>
</protein>
<accession>A0A6B0V6Q0</accession>
<dbReference type="AlphaFoldDB" id="A0A6B0V6Q0"/>
<reference evidence="2" key="1">
    <citation type="submission" date="2019-12" db="EMBL/GenBank/DDBJ databases">
        <title>An insight into the sialome of adult female Ixodes ricinus ticks feeding for 6 days.</title>
        <authorList>
            <person name="Perner J."/>
            <person name="Ribeiro J.M.C."/>
        </authorList>
    </citation>
    <scope>NUCLEOTIDE SEQUENCE</scope>
    <source>
        <strain evidence="2">Semi-engorged</strain>
        <tissue evidence="2">Salivary glands</tissue>
    </source>
</reference>